<dbReference type="AlphaFoldDB" id="A0A5E5NXI9"/>
<dbReference type="InterPro" id="IPR010037">
    <property type="entry name" value="FkbH_domain"/>
</dbReference>
<dbReference type="InterPro" id="IPR023214">
    <property type="entry name" value="HAD_sf"/>
</dbReference>
<sequence length="528" mass="59374">MHIEYVGNITTQPFGRITKLFDEGRVVVSHHNIDQVMQVLLGSCKADALISHLTEDYFLNGGDAHAIGLMEQYSAAIQKFANGNRVVVVVNTLPLPIHRLVGVDHIARQRLIMQLNQMLFACAEECSWVSIADTAGILARCGHDASISPINDAVMRSPYTNAVIPHLLEEYARILRERFQPRKKVLLLDADNTLWGGVVGEDGVNGIQVGDQYPGILYRRFQDALAALRSSGLLLCLVTKNNERDVQEAFEQLNMPLRWGDFAAIRANWSPKSSNIESIAKQLNVGIDSMVFIDDNPVEIAEVAARLPMLTSRQFSVREAANALAWLEKLPNISVWSPSAEDLAKSEQYRQEAERQKLATSATSIADYIRSLDMVIEVGVNRANHVKRITQLTNKTNQFNLTTRRYTETEILNAMDVGQVFDFRVRDRFGDMGIIGVVVVRNNEIETFLMSCRAMGRNVEDDILKYVLNQFIHRPLIATYIPTAKNPMVANFYDSHGFSCTLESESKRSYEYIDTIKHELTNNVIEVS</sequence>
<reference evidence="1 2" key="1">
    <citation type="submission" date="2019-08" db="EMBL/GenBank/DDBJ databases">
        <authorList>
            <person name="Peeters C."/>
        </authorList>
    </citation>
    <scope>NUCLEOTIDE SEQUENCE [LARGE SCALE GENOMIC DNA]</scope>
    <source>
        <strain evidence="1 2">LMG 18089</strain>
    </source>
</reference>
<dbReference type="InterPro" id="IPR036514">
    <property type="entry name" value="SGNH_hydro_sf"/>
</dbReference>
<dbReference type="OrthoDB" id="323926at2"/>
<dbReference type="RefSeq" id="WP_045852651.1">
    <property type="nucleotide sequence ID" value="NZ_CABPSX010000001.1"/>
</dbReference>
<dbReference type="InterPro" id="IPR036412">
    <property type="entry name" value="HAD-like_sf"/>
</dbReference>
<name>A0A5E5NXI9_9BURK</name>
<gene>
    <name evidence="1" type="ORF">PAP18089_00057</name>
</gene>
<proteinExistence type="predicted"/>
<dbReference type="EMBL" id="CABPSX010000001">
    <property type="protein sequence ID" value="VVG69106.1"/>
    <property type="molecule type" value="Genomic_DNA"/>
</dbReference>
<dbReference type="GO" id="GO:0016788">
    <property type="term" value="F:hydrolase activity, acting on ester bonds"/>
    <property type="evidence" value="ECO:0007669"/>
    <property type="project" value="UniProtKB-ARBA"/>
</dbReference>
<dbReference type="Gene3D" id="3.40.50.1110">
    <property type="entry name" value="SGNH hydrolase"/>
    <property type="match status" value="1"/>
</dbReference>
<dbReference type="KEGG" id="papi:SG18_25425"/>
<dbReference type="InterPro" id="IPR010033">
    <property type="entry name" value="HAD_SF_ppase_IIIC"/>
</dbReference>
<evidence type="ECO:0000313" key="1">
    <source>
        <dbReference type="EMBL" id="VVG69106.1"/>
    </source>
</evidence>
<protein>
    <submittedName>
        <fullName evidence="1">FkbH-like protein</fullName>
    </submittedName>
</protein>
<dbReference type="NCBIfam" id="TIGR01681">
    <property type="entry name" value="HAD-SF-IIIC"/>
    <property type="match status" value="1"/>
</dbReference>
<dbReference type="NCBIfam" id="TIGR01686">
    <property type="entry name" value="FkbH"/>
    <property type="match status" value="1"/>
</dbReference>
<evidence type="ECO:0000313" key="2">
    <source>
        <dbReference type="Proteomes" id="UP000364291"/>
    </source>
</evidence>
<dbReference type="Proteomes" id="UP000364291">
    <property type="component" value="Unassembled WGS sequence"/>
</dbReference>
<dbReference type="SUPFAM" id="SSF56784">
    <property type="entry name" value="HAD-like"/>
    <property type="match status" value="1"/>
</dbReference>
<accession>A0A5E5NXI9</accession>
<dbReference type="Gene3D" id="3.40.50.1000">
    <property type="entry name" value="HAD superfamily/HAD-like"/>
    <property type="match status" value="1"/>
</dbReference>
<organism evidence="1 2">
    <name type="scientific">Pandoraea apista</name>
    <dbReference type="NCBI Taxonomy" id="93218"/>
    <lineage>
        <taxon>Bacteria</taxon>
        <taxon>Pseudomonadati</taxon>
        <taxon>Pseudomonadota</taxon>
        <taxon>Betaproteobacteria</taxon>
        <taxon>Burkholderiales</taxon>
        <taxon>Burkholderiaceae</taxon>
        <taxon>Pandoraea</taxon>
    </lineage>
</organism>